<dbReference type="SUPFAM" id="SSF53335">
    <property type="entry name" value="S-adenosyl-L-methionine-dependent methyltransferases"/>
    <property type="match status" value="1"/>
</dbReference>
<reference evidence="5 6" key="1">
    <citation type="submission" date="2021-02" db="EMBL/GenBank/DDBJ databases">
        <title>Genome assembly of Pseudopithomyces chartarum.</title>
        <authorList>
            <person name="Jauregui R."/>
            <person name="Singh J."/>
            <person name="Voisey C."/>
        </authorList>
    </citation>
    <scope>NUCLEOTIDE SEQUENCE [LARGE SCALE GENOMIC DNA]</scope>
    <source>
        <strain evidence="5 6">AGR01</strain>
    </source>
</reference>
<dbReference type="PANTHER" id="PTHR10039">
    <property type="entry name" value="AMELOGENIN"/>
    <property type="match status" value="1"/>
</dbReference>
<organism evidence="5 6">
    <name type="scientific">Pseudopithomyces chartarum</name>
    <dbReference type="NCBI Taxonomy" id="1892770"/>
    <lineage>
        <taxon>Eukaryota</taxon>
        <taxon>Fungi</taxon>
        <taxon>Dikarya</taxon>
        <taxon>Ascomycota</taxon>
        <taxon>Pezizomycotina</taxon>
        <taxon>Dothideomycetes</taxon>
        <taxon>Pleosporomycetidae</taxon>
        <taxon>Pleosporales</taxon>
        <taxon>Massarineae</taxon>
        <taxon>Didymosphaeriaceae</taxon>
        <taxon>Pseudopithomyces</taxon>
    </lineage>
</organism>
<feature type="compositionally biased region" description="Basic and acidic residues" evidence="2">
    <location>
        <begin position="1182"/>
        <end position="1200"/>
    </location>
</feature>
<evidence type="ECO:0000256" key="1">
    <source>
        <dbReference type="ARBA" id="ARBA00022737"/>
    </source>
</evidence>
<dbReference type="CDD" id="cd02440">
    <property type="entry name" value="AdoMet_MTases"/>
    <property type="match status" value="1"/>
</dbReference>
<evidence type="ECO:0000259" key="3">
    <source>
        <dbReference type="Pfam" id="PF24883"/>
    </source>
</evidence>
<dbReference type="Gene3D" id="3.40.50.300">
    <property type="entry name" value="P-loop containing nucleotide triphosphate hydrolases"/>
    <property type="match status" value="1"/>
</dbReference>
<protein>
    <recommendedName>
        <fullName evidence="7">NACHT domain-containing protein</fullName>
    </recommendedName>
</protein>
<comment type="caution">
    <text evidence="5">The sequence shown here is derived from an EMBL/GenBank/DDBJ whole genome shotgun (WGS) entry which is preliminary data.</text>
</comment>
<evidence type="ECO:0000256" key="2">
    <source>
        <dbReference type="SAM" id="MobiDB-lite"/>
    </source>
</evidence>
<gene>
    <name evidence="5" type="ORF">GRF29_1g148291</name>
</gene>
<proteinExistence type="predicted"/>
<keyword evidence="1" id="KW-0677">Repeat</keyword>
<dbReference type="Pfam" id="PF24883">
    <property type="entry name" value="NPHP3_N"/>
    <property type="match status" value="1"/>
</dbReference>
<evidence type="ECO:0008006" key="7">
    <source>
        <dbReference type="Google" id="ProtNLM"/>
    </source>
</evidence>
<feature type="region of interest" description="Disordered" evidence="2">
    <location>
        <begin position="1096"/>
        <end position="1116"/>
    </location>
</feature>
<dbReference type="Gene3D" id="3.40.50.150">
    <property type="entry name" value="Vaccinia Virus protein VP39"/>
    <property type="match status" value="1"/>
</dbReference>
<dbReference type="PANTHER" id="PTHR10039:SF5">
    <property type="entry name" value="NACHT DOMAIN-CONTAINING PROTEIN"/>
    <property type="match status" value="1"/>
</dbReference>
<dbReference type="InterPro" id="IPR056884">
    <property type="entry name" value="NPHP3-like_N"/>
</dbReference>
<dbReference type="InterPro" id="IPR027417">
    <property type="entry name" value="P-loop_NTPase"/>
</dbReference>
<feature type="domain" description="DUF7791" evidence="4">
    <location>
        <begin position="899"/>
        <end position="1013"/>
    </location>
</feature>
<sequence length="1295" mass="145743">MSTQLDATSIASLCLHDPTRFGIQYSQTQHRLALLRQWNIRIGSKVLEIGCGQGDCTTALASAVGDQGNVVAVDPADLDYGAPYTLGQAQSHISQGPLGGRITWVQQLPMDYLSSIPSPAFTSLSPTNDNKTFDAAVLAHSLWYFQSPLLILETFRALKQHCNRLHLAEWSLAATHISAQPHVLAALTQAALECRKPTSGSNIRTVLGPKRLTEIALNAGWQLERENRVQSGEELSDGQWEVYACLSSSFEREVEENIADQRERGVVFALRDACEASLGAYPYNQLAAFFYLALCLSNLNLFSRPIIMEALAALGVAGNTVQFLDFATKLCHISLDIYRGTTGASSSNAAAEGLLKSFIESIEEVSSDLGQYSAVLGATSKQASRGGDARISFIISDCQALANELLRRFDTLKSSGTPGKWKSFISGLQCMWKKQELEDLQAKLKEYRHELEWGIILSLRDNVSLLASRQDDQFQKLQTSMTATLTEAIRDQISVLPRWPVNIDRVQNEIRIESIGRTAARYLQPEKSALRKVNAVTQNDSDSDPELFTHNFAGAWAIALSEIEEGEWTSLRFPVMDDREEDIAIAELKTFEWILKEPQDKQRTWDSFIRWLEYGDTLYWVNGKAGSGKSTLMKYLKDHPTFIEILNRWAAGTPLIMASFFFWYNGNTLQKTQEGLLRSLLYQALEGHRELITIVLSGTHDSSGYQTNDWSLPRLKQAFKNLVEQQEVPLKICLLVDGLDEYSGEHSEIAEVFQYAAKFDHIKICVSSRPLLPFDRAFKGFPGLMLQNLTFDDIQAYVEKRFNDNSSFQELKIEEPGIGPDLALQVVNKASGVFLWVKLVVHSLLEGIQNFDRSIDLERRLEELPEDLDDLYWHMLDRVDRDWYLEEGFKLLLLAHTAVIPLTLLQLTFVDLGASVSADSIDIMPIERQNACCKSMAGRIKSRCLGLLEVTDMTCTDIKHRRVQFLHKSVKDFIETPRMMARMHSKLSNEKSFIPQVAIIQALSCELRTVKGRLHKDQFSEENGMTRETWFDEVRPIIFEIVRYAAVAEKGIPKFRDKCVPLITEAEKITTDLWELVGFRASEEINGSVHWSVAPRKPGAATRERETKSNGYGEMVPETLPGDKPPGFLVHINGPVTSNPDSEHLISVYSQVQDIPDSSKVSEKNISLADMSSRLCCHKQFRFKEPPGPKGDDNDDERPQRRWPGKSIDSGDSPYKLEKIDSITCSGFEYFVRSLGLEHYANERFGAHTETQERGRVSKSGAAPEEVSVGYRTRVRKVKQSLASRLKSFLPRERM</sequence>
<feature type="region of interest" description="Disordered" evidence="2">
    <location>
        <begin position="1179"/>
        <end position="1214"/>
    </location>
</feature>
<dbReference type="InterPro" id="IPR029063">
    <property type="entry name" value="SAM-dependent_MTases_sf"/>
</dbReference>
<dbReference type="EMBL" id="WVTA01000001">
    <property type="protein sequence ID" value="KAK3216554.1"/>
    <property type="molecule type" value="Genomic_DNA"/>
</dbReference>
<dbReference type="SUPFAM" id="SSF52540">
    <property type="entry name" value="P-loop containing nucleoside triphosphate hydrolases"/>
    <property type="match status" value="1"/>
</dbReference>
<evidence type="ECO:0000313" key="5">
    <source>
        <dbReference type="EMBL" id="KAK3216554.1"/>
    </source>
</evidence>
<keyword evidence="6" id="KW-1185">Reference proteome</keyword>
<name>A0AAN6M8H1_9PLEO</name>
<evidence type="ECO:0000313" key="6">
    <source>
        <dbReference type="Proteomes" id="UP001280581"/>
    </source>
</evidence>
<dbReference type="InterPro" id="IPR056693">
    <property type="entry name" value="DUF7791"/>
</dbReference>
<evidence type="ECO:0000259" key="4">
    <source>
        <dbReference type="Pfam" id="PF25053"/>
    </source>
</evidence>
<dbReference type="Proteomes" id="UP001280581">
    <property type="component" value="Unassembled WGS sequence"/>
</dbReference>
<accession>A0AAN6M8H1</accession>
<dbReference type="Pfam" id="PF25053">
    <property type="entry name" value="DUF7791"/>
    <property type="match status" value="1"/>
</dbReference>
<feature type="domain" description="Nephrocystin 3-like N-terminal" evidence="3">
    <location>
        <begin position="590"/>
        <end position="769"/>
    </location>
</feature>